<dbReference type="GO" id="GO:0004383">
    <property type="term" value="F:guanylate cyclase activity"/>
    <property type="evidence" value="ECO:0007669"/>
    <property type="project" value="TreeGrafter"/>
</dbReference>
<dbReference type="AlphaFoldDB" id="A0A6C0DJ66"/>
<dbReference type="GO" id="GO:0008074">
    <property type="term" value="C:guanylate cyclase complex, soluble"/>
    <property type="evidence" value="ECO:0007669"/>
    <property type="project" value="TreeGrafter"/>
</dbReference>
<dbReference type="InterPro" id="IPR001054">
    <property type="entry name" value="A/G_cyclase"/>
</dbReference>
<dbReference type="SMART" id="SM00044">
    <property type="entry name" value="CYCc"/>
    <property type="match status" value="1"/>
</dbReference>
<protein>
    <recommendedName>
        <fullName evidence="2">Guanylate cyclase domain-containing protein</fullName>
    </recommendedName>
</protein>
<dbReference type="SUPFAM" id="SSF55073">
    <property type="entry name" value="Nucleotide cyclase"/>
    <property type="match status" value="1"/>
</dbReference>
<dbReference type="EMBL" id="MN739619">
    <property type="protein sequence ID" value="QHT16280.1"/>
    <property type="molecule type" value="Genomic_DNA"/>
</dbReference>
<dbReference type="InterPro" id="IPR029787">
    <property type="entry name" value="Nucleotide_cyclase"/>
</dbReference>
<dbReference type="PANTHER" id="PTHR45655:SF13">
    <property type="entry name" value="SOLUBLE GUANYLATE CYCLASE GCY-32-RELATED"/>
    <property type="match status" value="1"/>
</dbReference>
<evidence type="ECO:0000256" key="1">
    <source>
        <dbReference type="SAM" id="Phobius"/>
    </source>
</evidence>
<dbReference type="CDD" id="cd07302">
    <property type="entry name" value="CHD"/>
    <property type="match status" value="1"/>
</dbReference>
<dbReference type="PANTHER" id="PTHR45655">
    <property type="entry name" value="GUANYLATE CYCLASE SOLUBLE SUBUNIT BETA-2"/>
    <property type="match status" value="1"/>
</dbReference>
<evidence type="ECO:0000259" key="2">
    <source>
        <dbReference type="PROSITE" id="PS50125"/>
    </source>
</evidence>
<feature type="transmembrane region" description="Helical" evidence="1">
    <location>
        <begin position="154"/>
        <end position="172"/>
    </location>
</feature>
<feature type="transmembrane region" description="Helical" evidence="1">
    <location>
        <begin position="179"/>
        <end position="202"/>
    </location>
</feature>
<feature type="transmembrane region" description="Helical" evidence="1">
    <location>
        <begin position="7"/>
        <end position="26"/>
    </location>
</feature>
<dbReference type="Pfam" id="PF00211">
    <property type="entry name" value="Guanylate_cyc"/>
    <property type="match status" value="1"/>
</dbReference>
<feature type="domain" description="Guanylate cyclase" evidence="2">
    <location>
        <begin position="321"/>
        <end position="450"/>
    </location>
</feature>
<dbReference type="PROSITE" id="PS50125">
    <property type="entry name" value="GUANYLATE_CYCLASE_2"/>
    <property type="match status" value="1"/>
</dbReference>
<name>A0A6C0DJ66_9ZZZZ</name>
<feature type="transmembrane region" description="Helical" evidence="1">
    <location>
        <begin position="38"/>
        <end position="64"/>
    </location>
</feature>
<reference evidence="3" key="1">
    <citation type="journal article" date="2020" name="Nature">
        <title>Giant virus diversity and host interactions through global metagenomics.</title>
        <authorList>
            <person name="Schulz F."/>
            <person name="Roux S."/>
            <person name="Paez-Espino D."/>
            <person name="Jungbluth S."/>
            <person name="Walsh D.A."/>
            <person name="Denef V.J."/>
            <person name="McMahon K.D."/>
            <person name="Konstantinidis K.T."/>
            <person name="Eloe-Fadrosh E.A."/>
            <person name="Kyrpides N.C."/>
            <person name="Woyke T."/>
        </authorList>
    </citation>
    <scope>NUCLEOTIDE SEQUENCE</scope>
    <source>
        <strain evidence="3">GVMAG-M-3300023174-182</strain>
    </source>
</reference>
<dbReference type="Gene3D" id="3.30.70.1230">
    <property type="entry name" value="Nucleotide cyclase"/>
    <property type="match status" value="1"/>
</dbReference>
<accession>A0A6C0DJ66</accession>
<organism evidence="3">
    <name type="scientific">viral metagenome</name>
    <dbReference type="NCBI Taxonomy" id="1070528"/>
    <lineage>
        <taxon>unclassified sequences</taxon>
        <taxon>metagenomes</taxon>
        <taxon>organismal metagenomes</taxon>
    </lineage>
</organism>
<dbReference type="GO" id="GO:0070482">
    <property type="term" value="P:response to oxygen levels"/>
    <property type="evidence" value="ECO:0007669"/>
    <property type="project" value="TreeGrafter"/>
</dbReference>
<keyword evidence="1" id="KW-0812">Transmembrane</keyword>
<dbReference type="GO" id="GO:0019934">
    <property type="term" value="P:cGMP-mediated signaling"/>
    <property type="evidence" value="ECO:0007669"/>
    <property type="project" value="TreeGrafter"/>
</dbReference>
<sequence>MNELLGLFLYTLFYYQLNNLLKPFVYNKFHVFKEEEPIIFYPIVYSINIFILYIFVILNANLIFFSKIKKGSLYTLSLIYLKYVLDNVMESNTIGIYQYEFRRTVMWLFTTPLILQLYCDMNKLTLSDVNVEYHIASNFIHILLFPFRNTFYNTYIIILLSLFECFFIYKLLNFKHQRYTTFIVFIWCLFSFISIIELTNIFNVFDIQICYLISDMVAKLTTILIVNDYEEQTYYIKSNVDLQTINLITALKKSIQHFEKSTNLTSKCKMVMNIIENRLTSFIPTDKTTLKLELLKKILPLELEDRYLTQTKEYKPYDFICVLFTDIVSYTELAKRYQADVVYNLLNNIYTRFDDIINKYENLQKIETIGDAYMVVSDIYTNDQTNNIKNMILFAFDILKEIKHIPTPDNVPLKLRIGINLGKVVVGILGVEIPRLCVIGNTVNVANRLQTSTDPDTIQISTHVYEIAKEKFHDIHFEEKKNVFLKNLGSRTTYVISLSSQQLSNTVKIKSDDLQ</sequence>
<keyword evidence="1" id="KW-0472">Membrane</keyword>
<proteinExistence type="predicted"/>
<keyword evidence="1" id="KW-1133">Transmembrane helix</keyword>
<evidence type="ECO:0000313" key="3">
    <source>
        <dbReference type="EMBL" id="QHT16280.1"/>
    </source>
</evidence>